<feature type="chain" id="PRO_5026004093" evidence="1">
    <location>
        <begin position="20"/>
        <end position="57"/>
    </location>
</feature>
<proteinExistence type="predicted"/>
<dbReference type="Proteomes" id="UP000001819">
    <property type="component" value="Chromosome 3"/>
</dbReference>
<evidence type="ECO:0000313" key="2">
    <source>
        <dbReference type="Proteomes" id="UP000001819"/>
    </source>
</evidence>
<dbReference type="InParanoid" id="A0A6I8VEG0"/>
<dbReference type="KEGG" id="dpo:26533439"/>
<name>A0A6I8VEG0_DROPS</name>
<gene>
    <name evidence="3" type="primary">LOC26533439</name>
</gene>
<dbReference type="RefSeq" id="XP_015039576.2">
    <property type="nucleotide sequence ID" value="XM_015184090.2"/>
</dbReference>
<accession>A0A6I8VEG0</accession>
<evidence type="ECO:0000313" key="3">
    <source>
        <dbReference type="RefSeq" id="XP_015039576.2"/>
    </source>
</evidence>
<reference evidence="2" key="1">
    <citation type="submission" date="2024-06" db="UniProtKB">
        <authorList>
            <consortium name="RefSeq"/>
        </authorList>
    </citation>
    <scope>NUCLEOTIDE SEQUENCE [LARGE SCALE GENOMIC DNA]</scope>
    <source>
        <strain evidence="2">MV2-25</strain>
    </source>
</reference>
<dbReference type="AlphaFoldDB" id="A0A6I8VEG0"/>
<organism evidence="2 3">
    <name type="scientific">Drosophila pseudoobscura pseudoobscura</name>
    <name type="common">Fruit fly</name>
    <dbReference type="NCBI Taxonomy" id="46245"/>
    <lineage>
        <taxon>Eukaryota</taxon>
        <taxon>Metazoa</taxon>
        <taxon>Ecdysozoa</taxon>
        <taxon>Arthropoda</taxon>
        <taxon>Hexapoda</taxon>
        <taxon>Insecta</taxon>
        <taxon>Pterygota</taxon>
        <taxon>Neoptera</taxon>
        <taxon>Endopterygota</taxon>
        <taxon>Diptera</taxon>
        <taxon>Brachycera</taxon>
        <taxon>Muscomorpha</taxon>
        <taxon>Ephydroidea</taxon>
        <taxon>Drosophilidae</taxon>
        <taxon>Drosophila</taxon>
        <taxon>Sophophora</taxon>
    </lineage>
</organism>
<keyword evidence="2" id="KW-1185">Reference proteome</keyword>
<reference evidence="3" key="2">
    <citation type="submission" date="2025-08" db="UniProtKB">
        <authorList>
            <consortium name="RefSeq"/>
        </authorList>
    </citation>
    <scope>IDENTIFICATION</scope>
    <source>
        <strain evidence="3">MV-25-SWS-2005</strain>
        <tissue evidence="3">Whole body</tissue>
    </source>
</reference>
<feature type="signal peptide" evidence="1">
    <location>
        <begin position="1"/>
        <end position="19"/>
    </location>
</feature>
<keyword evidence="1" id="KW-0732">Signal</keyword>
<evidence type="ECO:0000256" key="1">
    <source>
        <dbReference type="SAM" id="SignalP"/>
    </source>
</evidence>
<protein>
    <submittedName>
        <fullName evidence="3">Uncharacterized protein</fullName>
    </submittedName>
</protein>
<sequence>MFAPMILWLILYLIGLIQGRSIVRDSQEWPTPQPDPTIFEYPPTEKQELFLDESFLM</sequence>